<feature type="domain" description="EthD" evidence="2">
    <location>
        <begin position="16"/>
        <end position="112"/>
    </location>
</feature>
<dbReference type="Proteomes" id="UP001232148">
    <property type="component" value="Unassembled WGS sequence"/>
</dbReference>
<dbReference type="InterPro" id="IPR009799">
    <property type="entry name" value="EthD_dom"/>
</dbReference>
<reference evidence="3" key="1">
    <citation type="submission" date="2021-06" db="EMBL/GenBank/DDBJ databases">
        <title>Comparative genomics, transcriptomics and evolutionary studies reveal genomic signatures of adaptation to plant cell wall in hemibiotrophic fungi.</title>
        <authorList>
            <consortium name="DOE Joint Genome Institute"/>
            <person name="Baroncelli R."/>
            <person name="Diaz J.F."/>
            <person name="Benocci T."/>
            <person name="Peng M."/>
            <person name="Battaglia E."/>
            <person name="Haridas S."/>
            <person name="Andreopoulos W."/>
            <person name="Labutti K."/>
            <person name="Pangilinan J."/>
            <person name="Floch G.L."/>
            <person name="Makela M.R."/>
            <person name="Henrissat B."/>
            <person name="Grigoriev I.V."/>
            <person name="Crouch J.A."/>
            <person name="De Vries R.P."/>
            <person name="Sukno S.A."/>
            <person name="Thon M.R."/>
        </authorList>
    </citation>
    <scope>NUCLEOTIDE SEQUENCE</scope>
    <source>
        <strain evidence="3">MAFF235873</strain>
    </source>
</reference>
<dbReference type="EMBL" id="MU843055">
    <property type="protein sequence ID" value="KAK2022196.1"/>
    <property type="molecule type" value="Genomic_DNA"/>
</dbReference>
<gene>
    <name evidence="3" type="ORF">LX32DRAFT_630324</name>
</gene>
<dbReference type="SUPFAM" id="SSF54909">
    <property type="entry name" value="Dimeric alpha+beta barrel"/>
    <property type="match status" value="1"/>
</dbReference>
<evidence type="ECO:0000313" key="3">
    <source>
        <dbReference type="EMBL" id="KAK2022196.1"/>
    </source>
</evidence>
<organism evidence="3 4">
    <name type="scientific">Colletotrichum zoysiae</name>
    <dbReference type="NCBI Taxonomy" id="1216348"/>
    <lineage>
        <taxon>Eukaryota</taxon>
        <taxon>Fungi</taxon>
        <taxon>Dikarya</taxon>
        <taxon>Ascomycota</taxon>
        <taxon>Pezizomycotina</taxon>
        <taxon>Sordariomycetes</taxon>
        <taxon>Hypocreomycetidae</taxon>
        <taxon>Glomerellales</taxon>
        <taxon>Glomerellaceae</taxon>
        <taxon>Colletotrichum</taxon>
        <taxon>Colletotrichum graminicola species complex</taxon>
    </lineage>
</organism>
<dbReference type="InterPro" id="IPR011008">
    <property type="entry name" value="Dimeric_a/b-barrel"/>
</dbReference>
<evidence type="ECO:0000313" key="4">
    <source>
        <dbReference type="Proteomes" id="UP001232148"/>
    </source>
</evidence>
<comment type="similarity">
    <text evidence="1">Belongs to the tpcK family.</text>
</comment>
<sequence>MSTGNAIKQIAAGRRKPDMTRKEYFDHRFRVHGCIADASENENEKPYKYIQTQVFDSAFGPRQGVLNANHNWCGRDDATELYFRDWDHVSTAFNSDHVKQTVGPDAVFFADFESSIVLMAREERVVTTTRLASERADASLDNGDATVAMYFISAPDNAVEGRQLHATLAPLLVKAIEQECQDEVWGVIANIGVVSSKFDLNSYFGGAGMPRYCLVYKVFLKDRASAPSFRKSQKSFASAAKDAIDTSRSFVLFGTEALIMDLGKGTRFSLDRQPLFNDLPGPTHLGE</sequence>
<dbReference type="GO" id="GO:0016491">
    <property type="term" value="F:oxidoreductase activity"/>
    <property type="evidence" value="ECO:0007669"/>
    <property type="project" value="InterPro"/>
</dbReference>
<comment type="caution">
    <text evidence="3">The sequence shown here is derived from an EMBL/GenBank/DDBJ whole genome shotgun (WGS) entry which is preliminary data.</text>
</comment>
<proteinExistence type="inferred from homology"/>
<evidence type="ECO:0000259" key="2">
    <source>
        <dbReference type="Pfam" id="PF07110"/>
    </source>
</evidence>
<dbReference type="Gene3D" id="3.30.70.100">
    <property type="match status" value="1"/>
</dbReference>
<dbReference type="Pfam" id="PF07110">
    <property type="entry name" value="EthD"/>
    <property type="match status" value="1"/>
</dbReference>
<evidence type="ECO:0000256" key="1">
    <source>
        <dbReference type="ARBA" id="ARBA00005986"/>
    </source>
</evidence>
<name>A0AAD9LU67_9PEZI</name>
<accession>A0AAD9LU67</accession>
<protein>
    <recommendedName>
        <fullName evidence="2">EthD domain-containing protein</fullName>
    </recommendedName>
</protein>
<dbReference type="AlphaFoldDB" id="A0AAD9LU67"/>
<keyword evidence="4" id="KW-1185">Reference proteome</keyword>